<dbReference type="GeneID" id="95989854"/>
<feature type="region of interest" description="Disordered" evidence="1">
    <location>
        <begin position="531"/>
        <end position="646"/>
    </location>
</feature>
<gene>
    <name evidence="3" type="ORF">Q8F55_008811</name>
</gene>
<dbReference type="Pfam" id="PF09444">
    <property type="entry name" value="MRC1"/>
    <property type="match status" value="1"/>
</dbReference>
<feature type="compositionally biased region" description="Basic and acidic residues" evidence="1">
    <location>
        <begin position="126"/>
        <end position="155"/>
    </location>
</feature>
<feature type="compositionally biased region" description="Basic and acidic residues" evidence="1">
    <location>
        <begin position="572"/>
        <end position="608"/>
    </location>
</feature>
<reference evidence="3 4" key="1">
    <citation type="submission" date="2023-08" db="EMBL/GenBank/DDBJ databases">
        <title>Annotated Genome Sequence of Vanrija albida AlHP1.</title>
        <authorList>
            <person name="Herzog R."/>
        </authorList>
    </citation>
    <scope>NUCLEOTIDE SEQUENCE [LARGE SCALE GENOMIC DNA]</scope>
    <source>
        <strain evidence="3 4">AlHP1</strain>
    </source>
</reference>
<feature type="domain" description="DNA replication checkpoint mediator MRC1" evidence="2">
    <location>
        <begin position="525"/>
        <end position="660"/>
    </location>
</feature>
<comment type="caution">
    <text evidence="3">The sequence shown here is derived from an EMBL/GenBank/DDBJ whole genome shotgun (WGS) entry which is preliminary data.</text>
</comment>
<feature type="compositionally biased region" description="Polar residues" evidence="1">
    <location>
        <begin position="86"/>
        <end position="96"/>
    </location>
</feature>
<keyword evidence="4" id="KW-1185">Reference proteome</keyword>
<dbReference type="RefSeq" id="XP_069205130.1">
    <property type="nucleotide sequence ID" value="XM_069357193.1"/>
</dbReference>
<feature type="compositionally biased region" description="Acidic residues" evidence="1">
    <location>
        <begin position="668"/>
        <end position="677"/>
    </location>
</feature>
<feature type="compositionally biased region" description="Basic residues" evidence="1">
    <location>
        <begin position="630"/>
        <end position="641"/>
    </location>
</feature>
<accession>A0ABR3PRV8</accession>
<feature type="region of interest" description="Disordered" evidence="1">
    <location>
        <begin position="764"/>
        <end position="820"/>
    </location>
</feature>
<name>A0ABR3PRV8_9TREE</name>
<dbReference type="EMBL" id="JBBXJM010000007">
    <property type="protein sequence ID" value="KAL1405186.1"/>
    <property type="molecule type" value="Genomic_DNA"/>
</dbReference>
<dbReference type="InterPro" id="IPR018564">
    <property type="entry name" value="Repl_chkpnt_MRC1_dom"/>
</dbReference>
<sequence>MKPLKKADQEQLRRDVSKAKRERPVTLSRTQTERRPVSEWLQRADGAVRTQALPPAASTPEDIQQFPPSSLPAQRSSDPAGPGRTVNFQKPTSSPTPLARRPTGIPATSAASDSDSEPEDILQALEKAERKSERKKNLDGIKRKAMEAKALRRAEPNGSDDELSVLPVTTTSKVGTKASTPQSIISGRIAAAAPNKQKQNLMRISGARVGAGRRVVTETHLQFAGKDFDHANQKMANAGSRPAGQKQGRDNIISQLQMQAQMQANHKKQVLDLKTAKERQFGKGRQLPAKQAIDLAAMTNGLAQHGSDQDDMASDEGDSDYDPEPHSGDEGDLIIGDDVDDAASNGSVVGDSVVQPTSREETPQADTNPGRNRQVAFVDPEDDEPDLVTQPRRHPSRRARRVAADSESETEDAEPPAPQTATEIGTAASNVTVGFGDFGDGFGADGFSQLFETTQAAVGSENDGLAGLRNDNGGLLPEHAALPGVQMSESQARRDNALVAGELENPASQAVQQQQAGNQYLNSQGDAAFVDEQAEESDEDNAWGFGKADDDEDDGMDEGYIPDLLDDAVVDAEEREKQKALADAKLREIAQEDDARREAEAKKITDGHYRHKRRGNDFLSDEEDDESRSRRLTKKQRRQRKLEREDGLYKLDGESNAFLKEYERDLESDNEFEESVEEPAALHSPSRDALSSREVHELIRLNREEIEIEHHSDEESESLVTIARRTRVTTLATTDAEVDTLVTSRVSKQTTRSTESYMMFLKDQSSNAGRGGSGRGGVSVVQKANPGAGHAPLHRSKTSSTHDLGQRTGRVLIDKTTRFN</sequence>
<feature type="compositionally biased region" description="Basic residues" evidence="1">
    <location>
        <begin position="391"/>
        <end position="401"/>
    </location>
</feature>
<evidence type="ECO:0000259" key="2">
    <source>
        <dbReference type="Pfam" id="PF09444"/>
    </source>
</evidence>
<feature type="region of interest" description="Disordered" evidence="1">
    <location>
        <begin position="303"/>
        <end position="426"/>
    </location>
</feature>
<evidence type="ECO:0000313" key="4">
    <source>
        <dbReference type="Proteomes" id="UP001565368"/>
    </source>
</evidence>
<feature type="compositionally biased region" description="Polar residues" evidence="1">
    <location>
        <begin position="66"/>
        <end position="77"/>
    </location>
</feature>
<evidence type="ECO:0000256" key="1">
    <source>
        <dbReference type="SAM" id="MobiDB-lite"/>
    </source>
</evidence>
<organism evidence="3 4">
    <name type="scientific">Vanrija albida</name>
    <dbReference type="NCBI Taxonomy" id="181172"/>
    <lineage>
        <taxon>Eukaryota</taxon>
        <taxon>Fungi</taxon>
        <taxon>Dikarya</taxon>
        <taxon>Basidiomycota</taxon>
        <taxon>Agaricomycotina</taxon>
        <taxon>Tremellomycetes</taxon>
        <taxon>Trichosporonales</taxon>
        <taxon>Trichosporonaceae</taxon>
        <taxon>Vanrija</taxon>
    </lineage>
</organism>
<dbReference type="Proteomes" id="UP001565368">
    <property type="component" value="Unassembled WGS sequence"/>
</dbReference>
<feature type="compositionally biased region" description="Acidic residues" evidence="1">
    <location>
        <begin position="330"/>
        <end position="341"/>
    </location>
</feature>
<feature type="region of interest" description="Disordered" evidence="1">
    <location>
        <begin position="1"/>
        <end position="168"/>
    </location>
</feature>
<feature type="compositionally biased region" description="Acidic residues" evidence="1">
    <location>
        <begin position="532"/>
        <end position="541"/>
    </location>
</feature>
<feature type="region of interest" description="Disordered" evidence="1">
    <location>
        <begin position="666"/>
        <end position="689"/>
    </location>
</feature>
<protein>
    <recommendedName>
        <fullName evidence="2">DNA replication checkpoint mediator MRC1 domain-containing protein</fullName>
    </recommendedName>
</protein>
<feature type="compositionally biased region" description="Basic and acidic residues" evidence="1">
    <location>
        <begin position="1"/>
        <end position="24"/>
    </location>
</feature>
<proteinExistence type="predicted"/>
<evidence type="ECO:0000313" key="3">
    <source>
        <dbReference type="EMBL" id="KAL1405186.1"/>
    </source>
</evidence>
<feature type="compositionally biased region" description="Acidic residues" evidence="1">
    <location>
        <begin position="309"/>
        <end position="322"/>
    </location>
</feature>